<feature type="transmembrane region" description="Helical" evidence="14">
    <location>
        <begin position="6"/>
        <end position="23"/>
    </location>
</feature>
<feature type="transmembrane region" description="Helical" evidence="14">
    <location>
        <begin position="429"/>
        <end position="453"/>
    </location>
</feature>
<evidence type="ECO:0000256" key="8">
    <source>
        <dbReference type="ARBA" id="ARBA00023053"/>
    </source>
</evidence>
<dbReference type="InterPro" id="IPR038377">
    <property type="entry name" value="Na/Glc_symporter_sf"/>
</dbReference>
<dbReference type="PANTHER" id="PTHR48086">
    <property type="entry name" value="SODIUM/PROLINE SYMPORTER-RELATED"/>
    <property type="match status" value="1"/>
</dbReference>
<feature type="transmembrane region" description="Helical" evidence="14">
    <location>
        <begin position="558"/>
        <end position="580"/>
    </location>
</feature>
<evidence type="ECO:0000256" key="11">
    <source>
        <dbReference type="ARBA" id="ARBA00023201"/>
    </source>
</evidence>
<evidence type="ECO:0000256" key="14">
    <source>
        <dbReference type="SAM" id="Phobius"/>
    </source>
</evidence>
<sequence>MHSIDWFIVGAFFFVVVGAGFRFSRKSAESSKSYFLGAENKWWMLAASGASTNFSVNGTVWNLAILMVLGMKSFWVTLVWWMPNAVFLMAYSGIWIRRCGGITSAELNKIRFGVGTGAKWARTSFAFMITLFSVASLCMSYIIIHKFAVVFGLPGSNAHGLALGIVGITSIYVLFGGFKGVILSEFLQTVVLFAVAFIVGFICYQQYSADQIHSAVAHGTGAAAVTPDYWKSLVPEATPEIGMFSAAEGYKGWQDFIGSTLAFSIVGMIGCVGGAGGRYGEQRFLAATNVKEAAKLAALWQFLGFPRWIMTAGLCFLGYTLYKSQIAYDPESVMPRFLQSGLLAPGLLGLVVAGLSASFMTNFCSEINACASIIVRDLYQPLVAPGLEDSDRKLVKISYAATGFLALLSAAIGYVMVESQASGGGSALNVIWGWTLGGLLTCFVVPLAFRWYWGRMNGWGFAAGCLFSLVPSLAMLARAFVPEGHFLKAWPESYYTYATLATSTLACIVVSWLTPPIEDETSVAFYARVRPFGLWKETAAKAVRAGVPLATAIPVPQIVLNVAIGLVASFSLYMAPVYFLGHWPLEGWICSGIFAACCVVLYFTWYRTLPDD</sequence>
<feature type="transmembrane region" description="Helical" evidence="14">
    <location>
        <begin position="587"/>
        <end position="606"/>
    </location>
</feature>
<keyword evidence="3" id="KW-0813">Transport</keyword>
<evidence type="ECO:0000256" key="10">
    <source>
        <dbReference type="ARBA" id="ARBA00023136"/>
    </source>
</evidence>
<evidence type="ECO:0000256" key="9">
    <source>
        <dbReference type="ARBA" id="ARBA00023065"/>
    </source>
</evidence>
<keyword evidence="8" id="KW-0915">Sodium</keyword>
<keyword evidence="16" id="KW-1185">Reference proteome</keyword>
<feature type="transmembrane region" description="Helical" evidence="14">
    <location>
        <begin position="299"/>
        <end position="322"/>
    </location>
</feature>
<evidence type="ECO:0000313" key="15">
    <source>
        <dbReference type="EMBL" id="MCW1923845.1"/>
    </source>
</evidence>
<dbReference type="Pfam" id="PF00474">
    <property type="entry name" value="SSF"/>
    <property type="match status" value="1"/>
</dbReference>
<evidence type="ECO:0000256" key="7">
    <source>
        <dbReference type="ARBA" id="ARBA00022989"/>
    </source>
</evidence>
<feature type="transmembrane region" description="Helical" evidence="14">
    <location>
        <begin position="459"/>
        <end position="481"/>
    </location>
</feature>
<dbReference type="Proteomes" id="UP001320876">
    <property type="component" value="Unassembled WGS sequence"/>
</dbReference>
<evidence type="ECO:0008006" key="17">
    <source>
        <dbReference type="Google" id="ProtNLM"/>
    </source>
</evidence>
<evidence type="ECO:0000256" key="3">
    <source>
        <dbReference type="ARBA" id="ARBA00022448"/>
    </source>
</evidence>
<keyword evidence="6" id="KW-0769">Symport</keyword>
<feature type="transmembrane region" description="Helical" evidence="14">
    <location>
        <begin position="397"/>
        <end position="417"/>
    </location>
</feature>
<keyword evidence="9" id="KW-0406">Ion transport</keyword>
<evidence type="ECO:0000256" key="2">
    <source>
        <dbReference type="ARBA" id="ARBA00006434"/>
    </source>
</evidence>
<keyword evidence="11" id="KW-0739">Sodium transport</keyword>
<organism evidence="15 16">
    <name type="scientific">Luteolibacter arcticus</name>
    <dbReference type="NCBI Taxonomy" id="1581411"/>
    <lineage>
        <taxon>Bacteria</taxon>
        <taxon>Pseudomonadati</taxon>
        <taxon>Verrucomicrobiota</taxon>
        <taxon>Verrucomicrobiia</taxon>
        <taxon>Verrucomicrobiales</taxon>
        <taxon>Verrucomicrobiaceae</taxon>
        <taxon>Luteolibacter</taxon>
    </lineage>
</organism>
<comment type="caution">
    <text evidence="15">The sequence shown here is derived from an EMBL/GenBank/DDBJ whole genome shotgun (WGS) entry which is preliminary data.</text>
</comment>
<proteinExistence type="inferred from homology"/>
<keyword evidence="4" id="KW-1003">Cell membrane</keyword>
<dbReference type="RefSeq" id="WP_264487952.1">
    <property type="nucleotide sequence ID" value="NZ_JAPDDT010000006.1"/>
</dbReference>
<evidence type="ECO:0000256" key="12">
    <source>
        <dbReference type="ARBA" id="ARBA00033708"/>
    </source>
</evidence>
<feature type="transmembrane region" description="Helical" evidence="14">
    <location>
        <begin position="493"/>
        <end position="513"/>
    </location>
</feature>
<feature type="transmembrane region" description="Helical" evidence="14">
    <location>
        <begin position="125"/>
        <end position="144"/>
    </location>
</feature>
<feature type="transmembrane region" description="Helical" evidence="14">
    <location>
        <begin position="256"/>
        <end position="279"/>
    </location>
</feature>
<keyword evidence="7 14" id="KW-1133">Transmembrane helix</keyword>
<evidence type="ECO:0000256" key="6">
    <source>
        <dbReference type="ARBA" id="ARBA00022847"/>
    </source>
</evidence>
<feature type="transmembrane region" description="Helical" evidence="14">
    <location>
        <begin position="181"/>
        <end position="204"/>
    </location>
</feature>
<evidence type="ECO:0000256" key="13">
    <source>
        <dbReference type="RuleBase" id="RU362091"/>
    </source>
</evidence>
<dbReference type="InterPro" id="IPR001734">
    <property type="entry name" value="Na/solute_symporter"/>
</dbReference>
<protein>
    <recommendedName>
        <fullName evidence="17">Sodium:solute symporter</fullName>
    </recommendedName>
</protein>
<gene>
    <name evidence="15" type="ORF">OKA05_14855</name>
</gene>
<dbReference type="PANTHER" id="PTHR48086:SF3">
    <property type="entry name" value="SODIUM_PROLINE SYMPORTER"/>
    <property type="match status" value="1"/>
</dbReference>
<evidence type="ECO:0000256" key="4">
    <source>
        <dbReference type="ARBA" id="ARBA00022475"/>
    </source>
</evidence>
<feature type="transmembrane region" description="Helical" evidence="14">
    <location>
        <begin position="156"/>
        <end position="175"/>
    </location>
</feature>
<keyword evidence="10 14" id="KW-0472">Membrane</keyword>
<comment type="similarity">
    <text evidence="2 13">Belongs to the sodium:solute symporter (SSF) (TC 2.A.21) family.</text>
</comment>
<feature type="transmembrane region" description="Helical" evidence="14">
    <location>
        <begin position="342"/>
        <end position="360"/>
    </location>
</feature>
<dbReference type="PROSITE" id="PS50283">
    <property type="entry name" value="NA_SOLUT_SYMP_3"/>
    <property type="match status" value="1"/>
</dbReference>
<evidence type="ECO:0000256" key="1">
    <source>
        <dbReference type="ARBA" id="ARBA00004651"/>
    </source>
</evidence>
<accession>A0ABT3GJZ5</accession>
<comment type="subcellular location">
    <subcellularLocation>
        <location evidence="1">Cell membrane</location>
        <topology evidence="1">Multi-pass membrane protein</topology>
    </subcellularLocation>
</comment>
<comment type="catalytic activity">
    <reaction evidence="12">
        <text>L-proline(in) + Na(+)(in) = L-proline(out) + Na(+)(out)</text>
        <dbReference type="Rhea" id="RHEA:28967"/>
        <dbReference type="ChEBI" id="CHEBI:29101"/>
        <dbReference type="ChEBI" id="CHEBI:60039"/>
    </reaction>
</comment>
<reference evidence="15 16" key="1">
    <citation type="submission" date="2022-10" db="EMBL/GenBank/DDBJ databases">
        <title>Luteolibacter arcticus strain CCTCC AB 2014275, whole genome shotgun sequencing project.</title>
        <authorList>
            <person name="Zhao G."/>
            <person name="Shen L."/>
        </authorList>
    </citation>
    <scope>NUCLEOTIDE SEQUENCE [LARGE SCALE GENOMIC DNA]</scope>
    <source>
        <strain evidence="15 16">CCTCC AB 2014275</strain>
    </source>
</reference>
<evidence type="ECO:0000313" key="16">
    <source>
        <dbReference type="Proteomes" id="UP001320876"/>
    </source>
</evidence>
<evidence type="ECO:0000256" key="5">
    <source>
        <dbReference type="ARBA" id="ARBA00022692"/>
    </source>
</evidence>
<name>A0ABT3GJZ5_9BACT</name>
<dbReference type="EMBL" id="JAPDDT010000006">
    <property type="protein sequence ID" value="MCW1923845.1"/>
    <property type="molecule type" value="Genomic_DNA"/>
</dbReference>
<dbReference type="Gene3D" id="1.20.1730.10">
    <property type="entry name" value="Sodium/glucose cotransporter"/>
    <property type="match status" value="1"/>
</dbReference>
<keyword evidence="5 14" id="KW-0812">Transmembrane</keyword>
<dbReference type="InterPro" id="IPR050277">
    <property type="entry name" value="Sodium:Solute_Symporter"/>
</dbReference>